<dbReference type="CDD" id="cd03143">
    <property type="entry name" value="A4_beta-galactosidase_middle_domain"/>
    <property type="match status" value="1"/>
</dbReference>
<feature type="domain" description="Aerotolerance regulator N-terminal" evidence="2">
    <location>
        <begin position="1"/>
        <end position="76"/>
    </location>
</feature>
<keyword evidence="1" id="KW-0812">Transmembrane</keyword>
<dbReference type="RefSeq" id="WP_168773441.1">
    <property type="nucleotide sequence ID" value="NZ_JAABNR010000002.1"/>
</dbReference>
<feature type="transmembrane region" description="Helical" evidence="1">
    <location>
        <begin position="6"/>
        <end position="26"/>
    </location>
</feature>
<evidence type="ECO:0000256" key="1">
    <source>
        <dbReference type="SAM" id="Phobius"/>
    </source>
</evidence>
<dbReference type="InterPro" id="IPR011933">
    <property type="entry name" value="Double_TM_dom"/>
</dbReference>
<organism evidence="4 5">
    <name type="scientific">Stagnihabitans tardus</name>
    <dbReference type="NCBI Taxonomy" id="2699202"/>
    <lineage>
        <taxon>Bacteria</taxon>
        <taxon>Pseudomonadati</taxon>
        <taxon>Pseudomonadota</taxon>
        <taxon>Alphaproteobacteria</taxon>
        <taxon>Rhodobacterales</taxon>
        <taxon>Paracoccaceae</taxon>
        <taxon>Stagnihabitans</taxon>
    </lineage>
</organism>
<sequence>MIGFASPLILLALVAVPVLWFLLRAIPPAPIKRRFPGVALMLGLVDEDRQAARTPWWLLALRMLAVTAAILGFAGPILNPQETALTRTPLLVLLDGGWAEAPDWPQRLAKAQSLVEGAGRLGRPVAVAVLADAPQAITFQAADQVQGRISGLTPRPWLPQFMPWVAALPEGEFDTAWVSDGLSHEGRPVLAVALQGRGALTVLTGTAPVVALLPATTESGKLKVAALRHPVGEGPQTLIARGPDPSGQDRDLARETLNFAGGKAEALLDLPPELRNRVTRLVIEGAGSAGAVALAGDSFKRRKIALVSDAAEGEGLQLLAPLHYLRQALAPSADLIEGAVADVVPAKPDVIVLADVATLPGAEAEALKAWVEKGGLLLRFAGPRMAAADMGDDPLMPVRLRAGGLTSGGAMSWGAPKGLADFPDSSPFRGLALPTEMTVKTQVLAEPDPDLPDRTLAALDDGTPLVTRKTLGLGQVVLFHVTANAEWSDLALTGLFVQMLERLAVSASGGAAPGSLIGLTWTPKRLMDGFGTLRDAGGLAGVPGATLARAVRGGTFAEAPPGLYESETRVVAINAVPEGFIMAEAGWPEGVTRGDLSLPQERALKGPLLALALALMAVDILATLQVSGRLARAAVLLLALALPHDARADDERAIAATQGVVLAHVLTGDATVDDTAQAGLQGLSDELMYRTAVEPLAPMGVDIETDELAFFPFLYWPVTADAPVPSAEAFAKLNRYLRTGGMILFDTRDAEYGPNSPEAEALRRIASGLDIPPLEPIPEDHVLTRTFYLLQTFPGRFSEATLWVEAAPPDAALAEGMPFRNLNDGVTPVVIGANDYASAWAVDGDGLPLLPVGRGMAGEEQREYAYRFGINLIMHVLTGNYKSDQVHVPALLERLGE</sequence>
<evidence type="ECO:0000259" key="2">
    <source>
        <dbReference type="Pfam" id="PF07584"/>
    </source>
</evidence>
<dbReference type="InterPro" id="IPR024163">
    <property type="entry name" value="Aerotolerance_reg_N"/>
</dbReference>
<dbReference type="PANTHER" id="PTHR37464:SF1">
    <property type="entry name" value="BLL2463 PROTEIN"/>
    <property type="match status" value="1"/>
</dbReference>
<proteinExistence type="predicted"/>
<evidence type="ECO:0000313" key="4">
    <source>
        <dbReference type="EMBL" id="NBZ86645.1"/>
    </source>
</evidence>
<feature type="domain" description="DUF4159" evidence="3">
    <location>
        <begin position="662"/>
        <end position="877"/>
    </location>
</feature>
<dbReference type="Pfam" id="PF07584">
    <property type="entry name" value="BatA"/>
    <property type="match status" value="1"/>
</dbReference>
<keyword evidence="5" id="KW-1185">Reference proteome</keyword>
<dbReference type="Gene3D" id="3.40.50.880">
    <property type="match status" value="1"/>
</dbReference>
<dbReference type="Proteomes" id="UP001193501">
    <property type="component" value="Unassembled WGS sequence"/>
</dbReference>
<dbReference type="PANTHER" id="PTHR37464">
    <property type="entry name" value="BLL2463 PROTEIN"/>
    <property type="match status" value="1"/>
</dbReference>
<dbReference type="Gene3D" id="3.40.50.12140">
    <property type="entry name" value="Domain of unknown function DUF4159"/>
    <property type="match status" value="1"/>
</dbReference>
<name>A0AAE5BRJ7_9RHOB</name>
<dbReference type="EMBL" id="JAABNR010000002">
    <property type="protein sequence ID" value="NBZ86645.1"/>
    <property type="molecule type" value="Genomic_DNA"/>
</dbReference>
<comment type="caution">
    <text evidence="4">The sequence shown here is derived from an EMBL/GenBank/DDBJ whole genome shotgun (WGS) entry which is preliminary data.</text>
</comment>
<dbReference type="NCBIfam" id="TIGR02226">
    <property type="entry name" value="two_anch"/>
    <property type="match status" value="1"/>
</dbReference>
<keyword evidence="1" id="KW-0472">Membrane</keyword>
<evidence type="ECO:0000259" key="3">
    <source>
        <dbReference type="Pfam" id="PF13709"/>
    </source>
</evidence>
<gene>
    <name evidence="4" type="ORF">GV832_03555</name>
</gene>
<dbReference type="Pfam" id="PF13709">
    <property type="entry name" value="DUF4159"/>
    <property type="match status" value="1"/>
</dbReference>
<evidence type="ECO:0000313" key="5">
    <source>
        <dbReference type="Proteomes" id="UP001193501"/>
    </source>
</evidence>
<dbReference type="InterPro" id="IPR029062">
    <property type="entry name" value="Class_I_gatase-like"/>
</dbReference>
<protein>
    <submittedName>
        <fullName evidence="4">DUF4159 domain-containing protein</fullName>
    </submittedName>
</protein>
<dbReference type="AlphaFoldDB" id="A0AAE5BRJ7"/>
<feature type="transmembrane region" description="Helical" evidence="1">
    <location>
        <begin position="56"/>
        <end position="78"/>
    </location>
</feature>
<dbReference type="SUPFAM" id="SSF52317">
    <property type="entry name" value="Class I glutamine amidotransferase-like"/>
    <property type="match status" value="1"/>
</dbReference>
<accession>A0AAE5BRJ7</accession>
<keyword evidence="1" id="KW-1133">Transmembrane helix</keyword>
<dbReference type="InterPro" id="IPR025297">
    <property type="entry name" value="DUF4159"/>
</dbReference>
<reference evidence="4" key="1">
    <citation type="submission" date="2020-01" db="EMBL/GenBank/DDBJ databases">
        <authorList>
            <person name="Chen W.-M."/>
        </authorList>
    </citation>
    <scope>NUCLEOTIDE SEQUENCE</scope>
    <source>
        <strain evidence="4">CYK-10</strain>
    </source>
</reference>